<proteinExistence type="predicted"/>
<feature type="region of interest" description="Disordered" evidence="1">
    <location>
        <begin position="95"/>
        <end position="117"/>
    </location>
</feature>
<organism evidence="2 3">
    <name type="scientific">Punica granatum</name>
    <name type="common">Pomegranate</name>
    <dbReference type="NCBI Taxonomy" id="22663"/>
    <lineage>
        <taxon>Eukaryota</taxon>
        <taxon>Viridiplantae</taxon>
        <taxon>Streptophyta</taxon>
        <taxon>Embryophyta</taxon>
        <taxon>Tracheophyta</taxon>
        <taxon>Spermatophyta</taxon>
        <taxon>Magnoliopsida</taxon>
        <taxon>eudicotyledons</taxon>
        <taxon>Gunneridae</taxon>
        <taxon>Pentapetalae</taxon>
        <taxon>rosids</taxon>
        <taxon>malvids</taxon>
        <taxon>Myrtales</taxon>
        <taxon>Lythraceae</taxon>
        <taxon>Punica</taxon>
    </lineage>
</organism>
<gene>
    <name evidence="2" type="ORF">CRG98_038895</name>
</gene>
<comment type="caution">
    <text evidence="2">The sequence shown here is derived from an EMBL/GenBank/DDBJ whole genome shotgun (WGS) entry which is preliminary data.</text>
</comment>
<evidence type="ECO:0000313" key="2">
    <source>
        <dbReference type="EMBL" id="PKI40714.1"/>
    </source>
</evidence>
<protein>
    <submittedName>
        <fullName evidence="2">Uncharacterized protein</fullName>
    </submittedName>
</protein>
<accession>A0A2I0I9M8</accession>
<sequence length="141" mass="15384">MNKSLGVQAFAYKEEDLRKKSSLLLQMNQFTRKSPSSSIRENPSLSPSSSSSTLTTARTRLPAAFSFPIPMTEPRLNSGLITSIGRLNLTNLQSGGVGSSKMLMRRSREETEGEEEVEAVANLVMLEGEEEARSSSAQSVQ</sequence>
<dbReference type="Proteomes" id="UP000233551">
    <property type="component" value="Unassembled WGS sequence"/>
</dbReference>
<feature type="region of interest" description="Disordered" evidence="1">
    <location>
        <begin position="31"/>
        <end position="57"/>
    </location>
</feature>
<feature type="compositionally biased region" description="Low complexity" evidence="1">
    <location>
        <begin position="34"/>
        <end position="57"/>
    </location>
</feature>
<keyword evidence="3" id="KW-1185">Reference proteome</keyword>
<dbReference type="AlphaFoldDB" id="A0A2I0I9M8"/>
<dbReference type="EMBL" id="PGOL01003501">
    <property type="protein sequence ID" value="PKI40714.1"/>
    <property type="molecule type" value="Genomic_DNA"/>
</dbReference>
<evidence type="ECO:0000313" key="3">
    <source>
        <dbReference type="Proteomes" id="UP000233551"/>
    </source>
</evidence>
<reference evidence="2 3" key="1">
    <citation type="submission" date="2017-11" db="EMBL/GenBank/DDBJ databases">
        <title>De-novo sequencing of pomegranate (Punica granatum L.) genome.</title>
        <authorList>
            <person name="Akparov Z."/>
            <person name="Amiraslanov A."/>
            <person name="Hajiyeva S."/>
            <person name="Abbasov M."/>
            <person name="Kaur K."/>
            <person name="Hamwieh A."/>
            <person name="Solovyev V."/>
            <person name="Salamov A."/>
            <person name="Braich B."/>
            <person name="Kosarev P."/>
            <person name="Mahmoud A."/>
            <person name="Hajiyev E."/>
            <person name="Babayeva S."/>
            <person name="Izzatullayeva V."/>
            <person name="Mammadov A."/>
            <person name="Mammadov A."/>
            <person name="Sharifova S."/>
            <person name="Ojaghi J."/>
            <person name="Eynullazada K."/>
            <person name="Bayramov B."/>
            <person name="Abdulazimova A."/>
            <person name="Shahmuradov I."/>
        </authorList>
    </citation>
    <scope>NUCLEOTIDE SEQUENCE [LARGE SCALE GENOMIC DNA]</scope>
    <source>
        <strain evidence="3">cv. AG2017</strain>
        <tissue evidence="2">Leaf</tissue>
    </source>
</reference>
<evidence type="ECO:0000256" key="1">
    <source>
        <dbReference type="SAM" id="MobiDB-lite"/>
    </source>
</evidence>
<name>A0A2I0I9M8_PUNGR</name>